<dbReference type="Proteomes" id="UP000324222">
    <property type="component" value="Unassembled WGS sequence"/>
</dbReference>
<proteinExistence type="predicted"/>
<evidence type="ECO:0000313" key="1">
    <source>
        <dbReference type="EMBL" id="MPC86202.1"/>
    </source>
</evidence>
<comment type="caution">
    <text evidence="1">The sequence shown here is derived from an EMBL/GenBank/DDBJ whole genome shotgun (WGS) entry which is preliminary data.</text>
</comment>
<keyword evidence="2" id="KW-1185">Reference proteome</keyword>
<name>A0A5B7IQV3_PORTR</name>
<organism evidence="1 2">
    <name type="scientific">Portunus trituberculatus</name>
    <name type="common">Swimming crab</name>
    <name type="synonym">Neptunus trituberculatus</name>
    <dbReference type="NCBI Taxonomy" id="210409"/>
    <lineage>
        <taxon>Eukaryota</taxon>
        <taxon>Metazoa</taxon>
        <taxon>Ecdysozoa</taxon>
        <taxon>Arthropoda</taxon>
        <taxon>Crustacea</taxon>
        <taxon>Multicrustacea</taxon>
        <taxon>Malacostraca</taxon>
        <taxon>Eumalacostraca</taxon>
        <taxon>Eucarida</taxon>
        <taxon>Decapoda</taxon>
        <taxon>Pleocyemata</taxon>
        <taxon>Brachyura</taxon>
        <taxon>Eubrachyura</taxon>
        <taxon>Portunoidea</taxon>
        <taxon>Portunidae</taxon>
        <taxon>Portuninae</taxon>
        <taxon>Portunus</taxon>
    </lineage>
</organism>
<dbReference type="EMBL" id="VSRR010070770">
    <property type="protein sequence ID" value="MPC86202.1"/>
    <property type="molecule type" value="Genomic_DNA"/>
</dbReference>
<gene>
    <name evidence="1" type="ORF">E2C01_081020</name>
</gene>
<dbReference type="AlphaFoldDB" id="A0A5B7IQV3"/>
<accession>A0A5B7IQV3</accession>
<sequence length="65" mass="7248">MGKDGHTVDRVWRGLGVFVEWDEAGARQGGGEQGVERTVQGMWDDLIKLSNERDRRACVSIGKEC</sequence>
<reference evidence="1 2" key="1">
    <citation type="submission" date="2019-05" db="EMBL/GenBank/DDBJ databases">
        <title>Another draft genome of Portunus trituberculatus and its Hox gene families provides insights of decapod evolution.</title>
        <authorList>
            <person name="Jeong J.-H."/>
            <person name="Song I."/>
            <person name="Kim S."/>
            <person name="Choi T."/>
            <person name="Kim D."/>
            <person name="Ryu S."/>
            <person name="Kim W."/>
        </authorList>
    </citation>
    <scope>NUCLEOTIDE SEQUENCE [LARGE SCALE GENOMIC DNA]</scope>
    <source>
        <tissue evidence="1">Muscle</tissue>
    </source>
</reference>
<protein>
    <submittedName>
        <fullName evidence="1">Uncharacterized protein</fullName>
    </submittedName>
</protein>
<evidence type="ECO:0000313" key="2">
    <source>
        <dbReference type="Proteomes" id="UP000324222"/>
    </source>
</evidence>